<evidence type="ECO:0000313" key="4">
    <source>
        <dbReference type="Proteomes" id="UP000305526"/>
    </source>
</evidence>
<reference evidence="1 3" key="1">
    <citation type="submission" date="2019-03" db="EMBL/GenBank/DDBJ databases">
        <title>Genomic Encyclopedia of Type Strains, Phase IV (KMG-IV): sequencing the most valuable type-strain genomes for metagenomic binning, comparative biology and taxonomic classification.</title>
        <authorList>
            <person name="Goeker M."/>
        </authorList>
    </citation>
    <scope>NUCLEOTIDE SEQUENCE [LARGE SCALE GENOMIC DNA]</scope>
    <source>
        <strain evidence="1 3">DSM 28140</strain>
    </source>
</reference>
<dbReference type="PIRSF" id="PIRSF030840">
    <property type="entry name" value="DUF1008"/>
    <property type="match status" value="1"/>
</dbReference>
<dbReference type="Gene3D" id="3.40.1570.10">
    <property type="entry name" value="HemS/ChuS/ChuX like domains"/>
    <property type="match status" value="1"/>
</dbReference>
<dbReference type="RefSeq" id="WP_132966177.1">
    <property type="nucleotide sequence ID" value="NZ_LEKL01000081.1"/>
</dbReference>
<dbReference type="CDD" id="cd16829">
    <property type="entry name" value="ChuX_HutX-like"/>
    <property type="match status" value="1"/>
</dbReference>
<dbReference type="SUPFAM" id="SSF144064">
    <property type="entry name" value="Heme iron utilization protein-like"/>
    <property type="match status" value="1"/>
</dbReference>
<gene>
    <name evidence="2" type="primary">hutX</name>
    <name evidence="1" type="ORF">EDC16_104104</name>
    <name evidence="2" type="ORF">FHQ21_10095</name>
</gene>
<organism evidence="1 3">
    <name type="scientific">Testudinibacter aquarius</name>
    <dbReference type="NCBI Taxonomy" id="1524974"/>
    <lineage>
        <taxon>Bacteria</taxon>
        <taxon>Pseudomonadati</taxon>
        <taxon>Pseudomonadota</taxon>
        <taxon>Gammaproteobacteria</taxon>
        <taxon>Pasteurellales</taxon>
        <taxon>Pasteurellaceae</taxon>
        <taxon>Testudinibacter</taxon>
    </lineage>
</organism>
<evidence type="ECO:0000313" key="2">
    <source>
        <dbReference type="EMBL" id="TNG89604.1"/>
    </source>
</evidence>
<accession>A0A4R3Y7T7</accession>
<dbReference type="AlphaFoldDB" id="A0A4R3Y7T7"/>
<dbReference type="EMBL" id="SMCP01000004">
    <property type="protein sequence ID" value="TCV87916.1"/>
    <property type="molecule type" value="Genomic_DNA"/>
</dbReference>
<sequence length="164" mass="18918">MDLLTLKQKLGEEQPMVLEDFASQHKVTLEQILQTLGCPMISGSLFDRIWHEITEWSNVTLIVHTTDGIWEWGGKLPTGTYRHGFFNLRSKEGLSGHIRFENCAKIAFLKRQFMGAETASVIFLNHQGQAMCKIFVGRDSHRQLLNEQLQHFEQMQHYTTVEGK</sequence>
<evidence type="ECO:0000313" key="3">
    <source>
        <dbReference type="Proteomes" id="UP000294619"/>
    </source>
</evidence>
<dbReference type="NCBIfam" id="TIGR04108">
    <property type="entry name" value="HutX"/>
    <property type="match status" value="1"/>
</dbReference>
<reference evidence="2 4" key="2">
    <citation type="submission" date="2019-05" db="EMBL/GenBank/DDBJ databases">
        <title>Pasteurellaceae isolates from reptiles.</title>
        <authorList>
            <person name="Bojesen A.M."/>
            <person name="Lund E."/>
        </authorList>
    </citation>
    <scope>NUCLEOTIDE SEQUENCE [LARGE SCALE GENOMIC DNA]</scope>
    <source>
        <strain evidence="2 4">ELNT2x</strain>
    </source>
</reference>
<dbReference type="InterPro" id="IPR010413">
    <property type="entry name" value="HutX-like"/>
</dbReference>
<dbReference type="InterPro" id="IPR053733">
    <property type="entry name" value="Heme_Transport_Util_sf"/>
</dbReference>
<proteinExistence type="predicted"/>
<dbReference type="Pfam" id="PF06228">
    <property type="entry name" value="ChuX_HutX"/>
    <property type="match status" value="1"/>
</dbReference>
<comment type="caution">
    <text evidence="1">The sequence shown here is derived from an EMBL/GenBank/DDBJ whole genome shotgun (WGS) entry which is preliminary data.</text>
</comment>
<dbReference type="Proteomes" id="UP000294619">
    <property type="component" value="Unassembled WGS sequence"/>
</dbReference>
<dbReference type="Proteomes" id="UP000305526">
    <property type="component" value="Unassembled WGS sequence"/>
</dbReference>
<keyword evidence="4" id="KW-1185">Reference proteome</keyword>
<dbReference type="EMBL" id="VDGV01000094">
    <property type="protein sequence ID" value="TNG89604.1"/>
    <property type="molecule type" value="Genomic_DNA"/>
</dbReference>
<name>A0A4R3Y7T7_9PAST</name>
<protein>
    <submittedName>
        <fullName evidence="2">Heme utilization cystosolic carrier protein HutX</fullName>
    </submittedName>
    <submittedName>
        <fullName evidence="1">Heme utilization protein HuvX</fullName>
    </submittedName>
</protein>
<evidence type="ECO:0000313" key="1">
    <source>
        <dbReference type="EMBL" id="TCV87916.1"/>
    </source>
</evidence>